<dbReference type="AlphaFoldDB" id="A0A915IVM9"/>
<feature type="region of interest" description="Disordered" evidence="1">
    <location>
        <begin position="1"/>
        <end position="23"/>
    </location>
</feature>
<proteinExistence type="predicted"/>
<sequence>MGAKRNTKTVAGRILNSRENKPSNDIQHDVEILHHYQFQAIVMVRTPEAFDMRDMDSIDSCHTFAVLTHEPRNTKKTKEISK</sequence>
<organism evidence="2 3">
    <name type="scientific">Romanomermis culicivorax</name>
    <name type="common">Nematode worm</name>
    <dbReference type="NCBI Taxonomy" id="13658"/>
    <lineage>
        <taxon>Eukaryota</taxon>
        <taxon>Metazoa</taxon>
        <taxon>Ecdysozoa</taxon>
        <taxon>Nematoda</taxon>
        <taxon>Enoplea</taxon>
        <taxon>Dorylaimia</taxon>
        <taxon>Mermithida</taxon>
        <taxon>Mermithoidea</taxon>
        <taxon>Mermithidae</taxon>
        <taxon>Romanomermis</taxon>
    </lineage>
</organism>
<keyword evidence="2" id="KW-1185">Reference proteome</keyword>
<dbReference type="WBParaSite" id="nRc.2.0.1.t17877-RA">
    <property type="protein sequence ID" value="nRc.2.0.1.t17877-RA"/>
    <property type="gene ID" value="nRc.2.0.1.g17877"/>
</dbReference>
<dbReference type="Proteomes" id="UP000887565">
    <property type="component" value="Unplaced"/>
</dbReference>
<name>A0A915IVM9_ROMCU</name>
<evidence type="ECO:0000256" key="1">
    <source>
        <dbReference type="SAM" id="MobiDB-lite"/>
    </source>
</evidence>
<protein>
    <submittedName>
        <fullName evidence="3">Uncharacterized protein</fullName>
    </submittedName>
</protein>
<evidence type="ECO:0000313" key="2">
    <source>
        <dbReference type="Proteomes" id="UP000887565"/>
    </source>
</evidence>
<reference evidence="3" key="1">
    <citation type="submission" date="2022-11" db="UniProtKB">
        <authorList>
            <consortium name="WormBaseParasite"/>
        </authorList>
    </citation>
    <scope>IDENTIFICATION</scope>
</reference>
<accession>A0A915IVM9</accession>
<evidence type="ECO:0000313" key="3">
    <source>
        <dbReference type="WBParaSite" id="nRc.2.0.1.t17877-RA"/>
    </source>
</evidence>